<proteinExistence type="predicted"/>
<name>A0ABS8W3I4_DATST</name>
<dbReference type="Proteomes" id="UP000823775">
    <property type="component" value="Unassembled WGS sequence"/>
</dbReference>
<accession>A0ABS8W3I4</accession>
<keyword evidence="2" id="KW-1185">Reference proteome</keyword>
<protein>
    <submittedName>
        <fullName evidence="1">Uncharacterized protein</fullName>
    </submittedName>
</protein>
<comment type="caution">
    <text evidence="1">The sequence shown here is derived from an EMBL/GenBank/DDBJ whole genome shotgun (WGS) entry which is preliminary data.</text>
</comment>
<reference evidence="1 2" key="1">
    <citation type="journal article" date="2021" name="BMC Genomics">
        <title>Datura genome reveals duplications of psychoactive alkaloid biosynthetic genes and high mutation rate following tissue culture.</title>
        <authorList>
            <person name="Rajewski A."/>
            <person name="Carter-House D."/>
            <person name="Stajich J."/>
            <person name="Litt A."/>
        </authorList>
    </citation>
    <scope>NUCLEOTIDE SEQUENCE [LARGE SCALE GENOMIC DNA]</scope>
    <source>
        <strain evidence="1">AR-01</strain>
    </source>
</reference>
<gene>
    <name evidence="1" type="ORF">HAX54_042679</name>
</gene>
<evidence type="ECO:0000313" key="1">
    <source>
        <dbReference type="EMBL" id="MCE2055457.1"/>
    </source>
</evidence>
<dbReference type="EMBL" id="JACEIK010006301">
    <property type="protein sequence ID" value="MCE2055457.1"/>
    <property type="molecule type" value="Genomic_DNA"/>
</dbReference>
<organism evidence="1 2">
    <name type="scientific">Datura stramonium</name>
    <name type="common">Jimsonweed</name>
    <name type="synonym">Common thornapple</name>
    <dbReference type="NCBI Taxonomy" id="4076"/>
    <lineage>
        <taxon>Eukaryota</taxon>
        <taxon>Viridiplantae</taxon>
        <taxon>Streptophyta</taxon>
        <taxon>Embryophyta</taxon>
        <taxon>Tracheophyta</taxon>
        <taxon>Spermatophyta</taxon>
        <taxon>Magnoliopsida</taxon>
        <taxon>eudicotyledons</taxon>
        <taxon>Gunneridae</taxon>
        <taxon>Pentapetalae</taxon>
        <taxon>asterids</taxon>
        <taxon>lamiids</taxon>
        <taxon>Solanales</taxon>
        <taxon>Solanaceae</taxon>
        <taxon>Solanoideae</taxon>
        <taxon>Datureae</taxon>
        <taxon>Datura</taxon>
    </lineage>
</organism>
<sequence>MAGMLAGDHTRVTIVPCRRRSVRALTSHGYNSESSPASRVTIGTVSNFSSTIPDHDYLTTSVLIMPSSPHGDIGNAHGYYDQISGNIDMPLVGLTISLATVAGDDTIIPQQRSGIS</sequence>
<evidence type="ECO:0000313" key="2">
    <source>
        <dbReference type="Proteomes" id="UP000823775"/>
    </source>
</evidence>